<accession>A0AAQ4DTB5</accession>
<feature type="region of interest" description="Disordered" evidence="1">
    <location>
        <begin position="192"/>
        <end position="258"/>
    </location>
</feature>
<evidence type="ECO:0000313" key="2">
    <source>
        <dbReference type="EMBL" id="KAK8765705.1"/>
    </source>
</evidence>
<evidence type="ECO:0000256" key="1">
    <source>
        <dbReference type="SAM" id="MobiDB-lite"/>
    </source>
</evidence>
<protein>
    <submittedName>
        <fullName evidence="2">Uncharacterized protein</fullName>
    </submittedName>
</protein>
<dbReference type="EMBL" id="JARKHS020027090">
    <property type="protein sequence ID" value="KAK8765705.1"/>
    <property type="molecule type" value="Genomic_DNA"/>
</dbReference>
<dbReference type="AlphaFoldDB" id="A0AAQ4DTB5"/>
<sequence>MAKVRDEDVKNAGKVVSEPNMTYVQENPELRALIDTVSKTRPQEGDSTNGLLLGQYETVFPDFKRSLQRLPSTLRRTPGDRSLDLDDVNEVKIGIEKRFEEETIDNDRGFTRKIDGEQRRRFAENQCKKSSFQLRVVRGGCPTWAQDALSAANVRTCLPTLGRGAVQDNSSMPGTGASLPPLHLGTLRRVKMSKKRTVQGKTTINRTTTRKEEERSMTSPTGEIDCRRNVDESGTTAENTETHEEELVETYDDDDTPL</sequence>
<organism evidence="2 3">
    <name type="scientific">Amblyomma americanum</name>
    <name type="common">Lone star tick</name>
    <dbReference type="NCBI Taxonomy" id="6943"/>
    <lineage>
        <taxon>Eukaryota</taxon>
        <taxon>Metazoa</taxon>
        <taxon>Ecdysozoa</taxon>
        <taxon>Arthropoda</taxon>
        <taxon>Chelicerata</taxon>
        <taxon>Arachnida</taxon>
        <taxon>Acari</taxon>
        <taxon>Parasitiformes</taxon>
        <taxon>Ixodida</taxon>
        <taxon>Ixodoidea</taxon>
        <taxon>Ixodidae</taxon>
        <taxon>Amblyomminae</taxon>
        <taxon>Amblyomma</taxon>
    </lineage>
</organism>
<keyword evidence="3" id="KW-1185">Reference proteome</keyword>
<reference evidence="2 3" key="1">
    <citation type="journal article" date="2023" name="Arcadia Sci">
        <title>De novo assembly of a long-read Amblyomma americanum tick genome.</title>
        <authorList>
            <person name="Chou S."/>
            <person name="Poskanzer K.E."/>
            <person name="Rollins M."/>
            <person name="Thuy-Boun P.S."/>
        </authorList>
    </citation>
    <scope>NUCLEOTIDE SEQUENCE [LARGE SCALE GENOMIC DNA]</scope>
    <source>
        <strain evidence="2">F_SG_1</strain>
        <tissue evidence="2">Salivary glands</tissue>
    </source>
</reference>
<name>A0AAQ4DTB5_AMBAM</name>
<feature type="compositionally biased region" description="Acidic residues" evidence="1">
    <location>
        <begin position="243"/>
        <end position="258"/>
    </location>
</feature>
<evidence type="ECO:0000313" key="3">
    <source>
        <dbReference type="Proteomes" id="UP001321473"/>
    </source>
</evidence>
<comment type="caution">
    <text evidence="2">The sequence shown here is derived from an EMBL/GenBank/DDBJ whole genome shotgun (WGS) entry which is preliminary data.</text>
</comment>
<proteinExistence type="predicted"/>
<gene>
    <name evidence="2" type="ORF">V5799_031687</name>
</gene>
<dbReference type="Proteomes" id="UP001321473">
    <property type="component" value="Unassembled WGS sequence"/>
</dbReference>